<evidence type="ECO:0000313" key="1">
    <source>
        <dbReference type="EMBL" id="DAD43935.1"/>
    </source>
</evidence>
<evidence type="ECO:0000313" key="2">
    <source>
        <dbReference type="Proteomes" id="UP000607653"/>
    </source>
</evidence>
<name>A0A822ZKG8_NELNU</name>
<organism evidence="1 2">
    <name type="scientific">Nelumbo nucifera</name>
    <name type="common">Sacred lotus</name>
    <dbReference type="NCBI Taxonomy" id="4432"/>
    <lineage>
        <taxon>Eukaryota</taxon>
        <taxon>Viridiplantae</taxon>
        <taxon>Streptophyta</taxon>
        <taxon>Embryophyta</taxon>
        <taxon>Tracheophyta</taxon>
        <taxon>Spermatophyta</taxon>
        <taxon>Magnoliopsida</taxon>
        <taxon>Proteales</taxon>
        <taxon>Nelumbonaceae</taxon>
        <taxon>Nelumbo</taxon>
    </lineage>
</organism>
<keyword evidence="2" id="KW-1185">Reference proteome</keyword>
<comment type="caution">
    <text evidence="1">The sequence shown here is derived from an EMBL/GenBank/DDBJ whole genome shotgun (WGS) entry which is preliminary data.</text>
</comment>
<sequence>MWRVWKEGGTWFLYWGAKCYEKANVASAEIRFRCGLPPGDVVLFYPGEVFSSSHQLVASVRLERILSGLQEIHLPDTGLSKESWRTRSSLTSLFSPTAAVKKLGKVLQCLVEKEM</sequence>
<proteinExistence type="predicted"/>
<dbReference type="Proteomes" id="UP000607653">
    <property type="component" value="Unassembled WGS sequence"/>
</dbReference>
<protein>
    <submittedName>
        <fullName evidence="1">Uncharacterized protein</fullName>
    </submittedName>
</protein>
<dbReference type="EMBL" id="DUZY01000006">
    <property type="protein sequence ID" value="DAD43935.1"/>
    <property type="molecule type" value="Genomic_DNA"/>
</dbReference>
<accession>A0A822ZKG8</accession>
<reference evidence="1 2" key="1">
    <citation type="journal article" date="2020" name="Mol. Biol. Evol.">
        <title>Distinct Expression and Methylation Patterns for Genes with Different Fates following a Single Whole-Genome Duplication in Flowering Plants.</title>
        <authorList>
            <person name="Shi T."/>
            <person name="Rahmani R.S."/>
            <person name="Gugger P.F."/>
            <person name="Wang M."/>
            <person name="Li H."/>
            <person name="Zhang Y."/>
            <person name="Li Z."/>
            <person name="Wang Q."/>
            <person name="Van de Peer Y."/>
            <person name="Marchal K."/>
            <person name="Chen J."/>
        </authorList>
    </citation>
    <scope>NUCLEOTIDE SEQUENCE [LARGE SCALE GENOMIC DNA]</scope>
    <source>
        <tissue evidence="1">Leaf</tissue>
    </source>
</reference>
<dbReference type="AlphaFoldDB" id="A0A822ZKG8"/>
<gene>
    <name evidence="1" type="ORF">HUJ06_002165</name>
</gene>